<proteinExistence type="inferred from homology"/>
<dbReference type="AlphaFoldDB" id="A0A8G2CLM3"/>
<gene>
    <name evidence="13" type="primary">atpF</name>
    <name evidence="16" type="ORF">SAMN05421828_11465</name>
</gene>
<keyword evidence="8 13" id="KW-0472">Membrane</keyword>
<evidence type="ECO:0000256" key="10">
    <source>
        <dbReference type="ARBA" id="ARBA00025198"/>
    </source>
</evidence>
<evidence type="ECO:0000256" key="3">
    <source>
        <dbReference type="ARBA" id="ARBA00022547"/>
    </source>
</evidence>
<dbReference type="CDD" id="cd06503">
    <property type="entry name" value="ATP-synt_Fo_b"/>
    <property type="match status" value="1"/>
</dbReference>
<dbReference type="GO" id="GO:0046961">
    <property type="term" value="F:proton-transporting ATPase activity, rotational mechanism"/>
    <property type="evidence" value="ECO:0007669"/>
    <property type="project" value="TreeGrafter"/>
</dbReference>
<dbReference type="PANTHER" id="PTHR33445:SF1">
    <property type="entry name" value="ATP SYNTHASE SUBUNIT B"/>
    <property type="match status" value="1"/>
</dbReference>
<evidence type="ECO:0000256" key="9">
    <source>
        <dbReference type="ARBA" id="ARBA00023310"/>
    </source>
</evidence>
<evidence type="ECO:0000256" key="2">
    <source>
        <dbReference type="ARBA" id="ARBA00022448"/>
    </source>
</evidence>
<comment type="similarity">
    <text evidence="1 13 14">Belongs to the ATPase B chain family.</text>
</comment>
<sequence>MQYEAMHGLLWTKGTFWVTVAVLIFLGFFGRKLINAIVSLLDRRSQAIQQELDEAARLRAEAERMLKDAEARREAAIAQAADMVALAGREAERLAAELLADAEASARRREQMAKARIAAAETAAIAEVRNAAANLAVKVTERILAETIDGEHDQSLVDQAINDLPAALRKQAA</sequence>
<name>A0A8G2CLM3_ACIRU</name>
<evidence type="ECO:0000256" key="11">
    <source>
        <dbReference type="ARBA" id="ARBA00025614"/>
    </source>
</evidence>
<evidence type="ECO:0000256" key="12">
    <source>
        <dbReference type="ARBA" id="ARBA00037847"/>
    </source>
</evidence>
<keyword evidence="2 13" id="KW-0813">Transport</keyword>
<evidence type="ECO:0000256" key="4">
    <source>
        <dbReference type="ARBA" id="ARBA00022692"/>
    </source>
</evidence>
<dbReference type="HAMAP" id="MF_01398">
    <property type="entry name" value="ATP_synth_b_bprime"/>
    <property type="match status" value="1"/>
</dbReference>
<evidence type="ECO:0000256" key="5">
    <source>
        <dbReference type="ARBA" id="ARBA00022781"/>
    </source>
</evidence>
<evidence type="ECO:0000313" key="16">
    <source>
        <dbReference type="EMBL" id="SIR05320.1"/>
    </source>
</evidence>
<keyword evidence="9 13" id="KW-0066">ATP synthesis</keyword>
<feature type="transmembrane region" description="Helical" evidence="13">
    <location>
        <begin position="16"/>
        <end position="34"/>
    </location>
</feature>
<comment type="subcellular location">
    <subcellularLocation>
        <location evidence="13">Cell membrane</location>
        <topology evidence="13">Single-pass membrane protein</topology>
    </subcellularLocation>
    <subcellularLocation>
        <location evidence="12">Endomembrane system</location>
        <topology evidence="12">Single-pass membrane protein</topology>
    </subcellularLocation>
</comment>
<protein>
    <recommendedName>
        <fullName evidence="13">ATP synthase subunit b</fullName>
    </recommendedName>
    <alternativeName>
        <fullName evidence="13">ATP synthase F(0) sector subunit b</fullName>
    </alternativeName>
    <alternativeName>
        <fullName evidence="13">ATPase subunit I</fullName>
    </alternativeName>
    <alternativeName>
        <fullName evidence="13">F-type ATPase subunit b</fullName>
        <shortName evidence="13">F-ATPase subunit b</shortName>
    </alternativeName>
</protein>
<keyword evidence="4 13" id="KW-0812">Transmembrane</keyword>
<keyword evidence="7 13" id="KW-0406">Ion transport</keyword>
<dbReference type="EMBL" id="FTNE01000014">
    <property type="protein sequence ID" value="SIR05320.1"/>
    <property type="molecule type" value="Genomic_DNA"/>
</dbReference>
<dbReference type="PANTHER" id="PTHR33445">
    <property type="entry name" value="ATP SYNTHASE SUBUNIT B', CHLOROPLASTIC"/>
    <property type="match status" value="1"/>
</dbReference>
<keyword evidence="17" id="KW-1185">Reference proteome</keyword>
<comment type="function">
    <text evidence="11">Component of the F(0) channel, it forms part of the peripheral stalk, linking F(1) to F(0). The b'-subunit is a diverged and duplicated form of b found in plants and photosynthetic bacteria.</text>
</comment>
<keyword evidence="3 13" id="KW-0138">CF(0)</keyword>
<dbReference type="GO" id="GO:0005886">
    <property type="term" value="C:plasma membrane"/>
    <property type="evidence" value="ECO:0007669"/>
    <property type="project" value="UniProtKB-SubCell"/>
</dbReference>
<comment type="caution">
    <text evidence="16">The sequence shown here is derived from an EMBL/GenBank/DDBJ whole genome shotgun (WGS) entry which is preliminary data.</text>
</comment>
<feature type="coiled-coil region" evidence="15">
    <location>
        <begin position="41"/>
        <end position="79"/>
    </location>
</feature>
<keyword evidence="15" id="KW-0175">Coiled coil</keyword>
<dbReference type="Proteomes" id="UP000186308">
    <property type="component" value="Unassembled WGS sequence"/>
</dbReference>
<evidence type="ECO:0000256" key="6">
    <source>
        <dbReference type="ARBA" id="ARBA00022989"/>
    </source>
</evidence>
<comment type="function">
    <text evidence="10 13">F(1)F(0) ATP synthase produces ATP from ADP in the presence of a proton or sodium gradient. F-type ATPases consist of two structural domains, F(1) containing the extramembraneous catalytic core and F(0) containing the membrane proton channel, linked together by a central stalk and a peripheral stalk. During catalysis, ATP synthesis in the catalytic domain of F(1) is coupled via a rotary mechanism of the central stalk subunits to proton translocation.</text>
</comment>
<evidence type="ECO:0000256" key="7">
    <source>
        <dbReference type="ARBA" id="ARBA00023065"/>
    </source>
</evidence>
<accession>A0A8G2CLM3</accession>
<evidence type="ECO:0000256" key="14">
    <source>
        <dbReference type="RuleBase" id="RU003848"/>
    </source>
</evidence>
<dbReference type="InterPro" id="IPR002146">
    <property type="entry name" value="ATP_synth_b/b'su_bac/chlpt"/>
</dbReference>
<evidence type="ECO:0000256" key="13">
    <source>
        <dbReference type="HAMAP-Rule" id="MF_01398"/>
    </source>
</evidence>
<dbReference type="GO" id="GO:0012505">
    <property type="term" value="C:endomembrane system"/>
    <property type="evidence" value="ECO:0007669"/>
    <property type="project" value="UniProtKB-SubCell"/>
</dbReference>
<dbReference type="GO" id="GO:0045259">
    <property type="term" value="C:proton-transporting ATP synthase complex"/>
    <property type="evidence" value="ECO:0007669"/>
    <property type="project" value="UniProtKB-KW"/>
</dbReference>
<dbReference type="GO" id="GO:0046933">
    <property type="term" value="F:proton-transporting ATP synthase activity, rotational mechanism"/>
    <property type="evidence" value="ECO:0007669"/>
    <property type="project" value="UniProtKB-UniRule"/>
</dbReference>
<comment type="subunit">
    <text evidence="13">F-type ATPases have 2 components, F(1) - the catalytic core - and F(0) - the membrane proton channel. F(1) has five subunits: alpha(3), beta(3), gamma(1), delta(1), epsilon(1). F(0) has three main subunits: a(1), b(2) and c(10-14). The alpha and beta chains form an alternating ring which encloses part of the gamma chain. F(1) is attached to F(0) by a central stalk formed by the gamma and epsilon chains, while a peripheral stalk is formed by the delta and b chains.</text>
</comment>
<dbReference type="InterPro" id="IPR050059">
    <property type="entry name" value="ATP_synthase_B_chain"/>
</dbReference>
<evidence type="ECO:0000256" key="1">
    <source>
        <dbReference type="ARBA" id="ARBA00005513"/>
    </source>
</evidence>
<reference evidence="16 17" key="1">
    <citation type="submission" date="2017-01" db="EMBL/GenBank/DDBJ databases">
        <authorList>
            <person name="Varghese N."/>
            <person name="Submissions S."/>
        </authorList>
    </citation>
    <scope>NUCLEOTIDE SEQUENCE [LARGE SCALE GENOMIC DNA]</scope>
    <source>
        <strain evidence="16 17">ATCC 35905</strain>
    </source>
</reference>
<keyword evidence="6 13" id="KW-1133">Transmembrane helix</keyword>
<organism evidence="16 17">
    <name type="scientific">Acidiphilium rubrum</name>
    <dbReference type="NCBI Taxonomy" id="526"/>
    <lineage>
        <taxon>Bacteria</taxon>
        <taxon>Pseudomonadati</taxon>
        <taxon>Pseudomonadota</taxon>
        <taxon>Alphaproteobacteria</taxon>
        <taxon>Acetobacterales</taxon>
        <taxon>Acidocellaceae</taxon>
        <taxon>Acidiphilium</taxon>
    </lineage>
</organism>
<keyword evidence="13" id="KW-1003">Cell membrane</keyword>
<dbReference type="OrthoDB" id="7283197at2"/>
<evidence type="ECO:0000313" key="17">
    <source>
        <dbReference type="Proteomes" id="UP000186308"/>
    </source>
</evidence>
<dbReference type="RefSeq" id="WP_035228843.1">
    <property type="nucleotide sequence ID" value="NZ_FTNE01000014.1"/>
</dbReference>
<evidence type="ECO:0000256" key="8">
    <source>
        <dbReference type="ARBA" id="ARBA00023136"/>
    </source>
</evidence>
<keyword evidence="5 13" id="KW-0375">Hydrogen ion transport</keyword>
<dbReference type="Pfam" id="PF00430">
    <property type="entry name" value="ATP-synt_B"/>
    <property type="match status" value="1"/>
</dbReference>
<evidence type="ECO:0000256" key="15">
    <source>
        <dbReference type="SAM" id="Coils"/>
    </source>
</evidence>